<dbReference type="EMBL" id="LAQJ01000306">
    <property type="protein sequence ID" value="KKO17968.1"/>
    <property type="molecule type" value="Genomic_DNA"/>
</dbReference>
<keyword evidence="5 6" id="KW-0472">Membrane</keyword>
<sequence>MTNQNLIVGNQKNRHGHLKILKYVLLSMRPEQWIKNLFVFAALLFSKNVHNPSKVIEALIGFAIFCMITGCTYLVNDLIDLEKDRRHPVKSTRPIAAGKLREKTVILVILLLGCISFFFAFSINKVFGIIVLCYFILNVNYSLYLKNIVIIDAAAIAAGFVLRVWGGAVIISVTASEWLFLCTILLSLFLGFSKRRHELVLLADNAISHRTVLEHYSAYYLDQMISVVAASTVICYALYTMSKTTAESLGTSKLIYTLPFVLYGIFRYLYLVHQKEKGGNPTDVMLTDGPMIVNVILWIISSFLFIYLVH</sequence>
<feature type="transmembrane region" description="Helical" evidence="6">
    <location>
        <begin position="143"/>
        <end position="162"/>
    </location>
</feature>
<evidence type="ECO:0000256" key="5">
    <source>
        <dbReference type="ARBA" id="ARBA00023136"/>
    </source>
</evidence>
<keyword evidence="2" id="KW-1003">Cell membrane</keyword>
<keyword evidence="4 6" id="KW-1133">Transmembrane helix</keyword>
<dbReference type="InterPro" id="IPR044878">
    <property type="entry name" value="UbiA_sf"/>
</dbReference>
<dbReference type="PANTHER" id="PTHR42723:SF1">
    <property type="entry name" value="CHLOROPHYLL SYNTHASE, CHLOROPLASTIC"/>
    <property type="match status" value="1"/>
</dbReference>
<dbReference type="AlphaFoldDB" id="A0A0M2UPB5"/>
<reference evidence="7 8" key="1">
    <citation type="journal article" date="2013" name="BMC Microbiol.">
        <title>Identification of the type II cytochrome c maturation pathway in anammox bacteria by comparative genomics.</title>
        <authorList>
            <person name="Ferousi C."/>
            <person name="Speth D.R."/>
            <person name="Reimann J."/>
            <person name="Op den Camp H.J."/>
            <person name="Allen J.W."/>
            <person name="Keltjens J.T."/>
            <person name="Jetten M.S."/>
        </authorList>
    </citation>
    <scope>NUCLEOTIDE SEQUENCE [LARGE SCALE GENOMIC DNA]</scope>
    <source>
        <strain evidence="7">RU1</strain>
    </source>
</reference>
<evidence type="ECO:0000313" key="7">
    <source>
        <dbReference type="EMBL" id="KKO17968.1"/>
    </source>
</evidence>
<dbReference type="CDD" id="cd13963">
    <property type="entry name" value="PT_UbiA_2"/>
    <property type="match status" value="1"/>
</dbReference>
<comment type="caution">
    <text evidence="7">The sequence shown here is derived from an EMBL/GenBank/DDBJ whole genome shotgun (WGS) entry which is preliminary data.</text>
</comment>
<dbReference type="Pfam" id="PF01040">
    <property type="entry name" value="UbiA"/>
    <property type="match status" value="1"/>
</dbReference>
<protein>
    <submittedName>
        <fullName evidence="7">Prenyltransferase</fullName>
    </submittedName>
</protein>
<name>A0A0M2UPB5_9BACT</name>
<feature type="transmembrane region" description="Helical" evidence="6">
    <location>
        <begin position="224"/>
        <end position="242"/>
    </location>
</feature>
<feature type="transmembrane region" description="Helical" evidence="6">
    <location>
        <begin position="55"/>
        <end position="76"/>
    </location>
</feature>
<feature type="transmembrane region" description="Helical" evidence="6">
    <location>
        <begin position="254"/>
        <end position="271"/>
    </location>
</feature>
<gene>
    <name evidence="7" type="ORF">BROFUL_03340</name>
</gene>
<feature type="transmembrane region" description="Helical" evidence="6">
    <location>
        <begin position="169"/>
        <end position="192"/>
    </location>
</feature>
<dbReference type="NCBIfam" id="NF008977">
    <property type="entry name" value="PRK12324.1-2"/>
    <property type="match status" value="1"/>
</dbReference>
<dbReference type="Proteomes" id="UP000034954">
    <property type="component" value="Unassembled WGS sequence"/>
</dbReference>
<dbReference type="PANTHER" id="PTHR42723">
    <property type="entry name" value="CHLOROPHYLL SYNTHASE"/>
    <property type="match status" value="1"/>
</dbReference>
<comment type="subcellular location">
    <subcellularLocation>
        <location evidence="1">Membrane</location>
        <topology evidence="1">Multi-pass membrane protein</topology>
    </subcellularLocation>
</comment>
<dbReference type="GO" id="GO:0016020">
    <property type="term" value="C:membrane"/>
    <property type="evidence" value="ECO:0007669"/>
    <property type="project" value="UniProtKB-SubCell"/>
</dbReference>
<evidence type="ECO:0000256" key="6">
    <source>
        <dbReference type="SAM" id="Phobius"/>
    </source>
</evidence>
<dbReference type="InterPro" id="IPR000537">
    <property type="entry name" value="UbiA_prenyltransferase"/>
</dbReference>
<dbReference type="Gene3D" id="1.10.357.140">
    <property type="entry name" value="UbiA prenyltransferase"/>
    <property type="match status" value="1"/>
</dbReference>
<evidence type="ECO:0000256" key="2">
    <source>
        <dbReference type="ARBA" id="ARBA00022475"/>
    </source>
</evidence>
<dbReference type="InterPro" id="IPR050475">
    <property type="entry name" value="Prenyltransferase_related"/>
</dbReference>
<feature type="transmembrane region" description="Helical" evidence="6">
    <location>
        <begin position="105"/>
        <end position="137"/>
    </location>
</feature>
<evidence type="ECO:0000256" key="4">
    <source>
        <dbReference type="ARBA" id="ARBA00022989"/>
    </source>
</evidence>
<proteinExistence type="predicted"/>
<accession>A0A0M2UPB5</accession>
<evidence type="ECO:0000256" key="1">
    <source>
        <dbReference type="ARBA" id="ARBA00004141"/>
    </source>
</evidence>
<dbReference type="PATRIC" id="fig|380242.3.peg.4113"/>
<evidence type="ECO:0000313" key="8">
    <source>
        <dbReference type="Proteomes" id="UP000034954"/>
    </source>
</evidence>
<keyword evidence="3 6" id="KW-0812">Transmembrane</keyword>
<dbReference type="NCBIfam" id="NF008978">
    <property type="entry name" value="PRK12324.1-4"/>
    <property type="match status" value="1"/>
</dbReference>
<keyword evidence="8" id="KW-1185">Reference proteome</keyword>
<evidence type="ECO:0000256" key="3">
    <source>
        <dbReference type="ARBA" id="ARBA00022692"/>
    </source>
</evidence>
<organism evidence="7 8">
    <name type="scientific">Candidatus Brocadia fulgida</name>
    <dbReference type="NCBI Taxonomy" id="380242"/>
    <lineage>
        <taxon>Bacteria</taxon>
        <taxon>Pseudomonadati</taxon>
        <taxon>Planctomycetota</taxon>
        <taxon>Candidatus Brocadiia</taxon>
        <taxon>Candidatus Brocadiales</taxon>
        <taxon>Candidatus Brocadiaceae</taxon>
        <taxon>Candidatus Brocadia</taxon>
    </lineage>
</organism>
<dbReference type="GO" id="GO:0016765">
    <property type="term" value="F:transferase activity, transferring alkyl or aryl (other than methyl) groups"/>
    <property type="evidence" value="ECO:0007669"/>
    <property type="project" value="InterPro"/>
</dbReference>
<feature type="transmembrane region" description="Helical" evidence="6">
    <location>
        <begin position="291"/>
        <end position="309"/>
    </location>
</feature>